<proteinExistence type="predicted"/>
<feature type="compositionally biased region" description="Polar residues" evidence="1">
    <location>
        <begin position="25"/>
        <end position="38"/>
    </location>
</feature>
<keyword evidence="5" id="KW-1185">Reference proteome</keyword>
<evidence type="ECO:0000313" key="3">
    <source>
        <dbReference type="EMBL" id="CBY20692.1"/>
    </source>
</evidence>
<evidence type="ECO:0000256" key="1">
    <source>
        <dbReference type="SAM" id="MobiDB-lite"/>
    </source>
</evidence>
<dbReference type="InParanoid" id="E4WSF9"/>
<dbReference type="EMBL" id="FN653015">
    <property type="protein sequence ID" value="CBY20692.1"/>
    <property type="molecule type" value="Genomic_DNA"/>
</dbReference>
<evidence type="ECO:0000313" key="4">
    <source>
        <dbReference type="EMBL" id="CBY43710.1"/>
    </source>
</evidence>
<dbReference type="AlphaFoldDB" id="E4WSF9"/>
<sequence length="74" mass="7863">MKLLPGLLFALTSGNPVDSIHENQPPAQQGDITLSSDSSGKDFPEKSHYYDPGDYQVVDSGTAAVTEPSPVWAS</sequence>
<feature type="chain" id="PRO_5007653951" evidence="2">
    <location>
        <begin position="20"/>
        <end position="74"/>
    </location>
</feature>
<dbReference type="Proteomes" id="UP000011014">
    <property type="component" value="Unassembled WGS sequence"/>
</dbReference>
<dbReference type="EMBL" id="FN654330">
    <property type="protein sequence ID" value="CBY43710.1"/>
    <property type="molecule type" value="Genomic_DNA"/>
</dbReference>
<feature type="compositionally biased region" description="Basic and acidic residues" evidence="1">
    <location>
        <begin position="39"/>
        <end position="51"/>
    </location>
</feature>
<organism evidence="3">
    <name type="scientific">Oikopleura dioica</name>
    <name type="common">Tunicate</name>
    <dbReference type="NCBI Taxonomy" id="34765"/>
    <lineage>
        <taxon>Eukaryota</taxon>
        <taxon>Metazoa</taxon>
        <taxon>Chordata</taxon>
        <taxon>Tunicata</taxon>
        <taxon>Appendicularia</taxon>
        <taxon>Copelata</taxon>
        <taxon>Oikopleuridae</taxon>
        <taxon>Oikopleura</taxon>
    </lineage>
</organism>
<keyword evidence="2" id="KW-0732">Signal</keyword>
<dbReference type="Proteomes" id="UP000001307">
    <property type="component" value="Unassembled WGS sequence"/>
</dbReference>
<feature type="signal peptide" evidence="2">
    <location>
        <begin position="1"/>
        <end position="19"/>
    </location>
</feature>
<gene>
    <name evidence="3" type="ORF">GSOID_T00000695001</name>
    <name evidence="4" type="ORF">GSOID_T00029309001</name>
</gene>
<evidence type="ECO:0000313" key="5">
    <source>
        <dbReference type="Proteomes" id="UP000001307"/>
    </source>
</evidence>
<name>E4WSF9_OIKDI</name>
<feature type="region of interest" description="Disordered" evidence="1">
    <location>
        <begin position="14"/>
        <end position="55"/>
    </location>
</feature>
<accession>E4WSF9</accession>
<protein>
    <submittedName>
        <fullName evidence="3">Uncharacterized protein</fullName>
    </submittedName>
</protein>
<evidence type="ECO:0000256" key="2">
    <source>
        <dbReference type="SAM" id="SignalP"/>
    </source>
</evidence>
<reference evidence="3" key="1">
    <citation type="journal article" date="2010" name="Science">
        <title>Plasticity of animal genome architecture unmasked by rapid evolution of a pelagic tunicate.</title>
        <authorList>
            <person name="Denoeud F."/>
            <person name="Henriet S."/>
            <person name="Mungpakdee S."/>
            <person name="Aury J.M."/>
            <person name="Da Silva C."/>
            <person name="Brinkmann H."/>
            <person name="Mikhaleva J."/>
            <person name="Olsen L.C."/>
            <person name="Jubin C."/>
            <person name="Canestro C."/>
            <person name="Bouquet J.M."/>
            <person name="Danks G."/>
            <person name="Poulain J."/>
            <person name="Campsteijn C."/>
            <person name="Adamski M."/>
            <person name="Cross I."/>
            <person name="Yadetie F."/>
            <person name="Muffato M."/>
            <person name="Louis A."/>
            <person name="Butcher S."/>
            <person name="Tsagkogeorga G."/>
            <person name="Konrad A."/>
            <person name="Singh S."/>
            <person name="Jensen M.F."/>
            <person name="Cong E.H."/>
            <person name="Eikeseth-Otteraa H."/>
            <person name="Noel B."/>
            <person name="Anthouard V."/>
            <person name="Porcel B.M."/>
            <person name="Kachouri-Lafond R."/>
            <person name="Nishino A."/>
            <person name="Ugolini M."/>
            <person name="Chourrout P."/>
            <person name="Nishida H."/>
            <person name="Aasland R."/>
            <person name="Huzurbazar S."/>
            <person name="Westhof E."/>
            <person name="Delsuc F."/>
            <person name="Lehrach H."/>
            <person name="Reinhardt R."/>
            <person name="Weissenbach J."/>
            <person name="Roy S.W."/>
            <person name="Artiguenave F."/>
            <person name="Postlethwait J.H."/>
            <person name="Manak J.R."/>
            <person name="Thompson E.M."/>
            <person name="Jaillon O."/>
            <person name="Du Pasquier L."/>
            <person name="Boudinot P."/>
            <person name="Liberles D.A."/>
            <person name="Volff J.N."/>
            <person name="Philippe H."/>
            <person name="Lenhard B."/>
            <person name="Roest Crollius H."/>
            <person name="Wincker P."/>
            <person name="Chourrout D."/>
        </authorList>
    </citation>
    <scope>NUCLEOTIDE SEQUENCE [LARGE SCALE GENOMIC DNA]</scope>
</reference>